<organism evidence="13 14">
    <name type="scientific">Ilyodon furcidens</name>
    <name type="common">goldbreast splitfin</name>
    <dbReference type="NCBI Taxonomy" id="33524"/>
    <lineage>
        <taxon>Eukaryota</taxon>
        <taxon>Metazoa</taxon>
        <taxon>Chordata</taxon>
        <taxon>Craniata</taxon>
        <taxon>Vertebrata</taxon>
        <taxon>Euteleostomi</taxon>
        <taxon>Actinopterygii</taxon>
        <taxon>Neopterygii</taxon>
        <taxon>Teleostei</taxon>
        <taxon>Neoteleostei</taxon>
        <taxon>Acanthomorphata</taxon>
        <taxon>Ovalentaria</taxon>
        <taxon>Atherinomorphae</taxon>
        <taxon>Cyprinodontiformes</taxon>
        <taxon>Goodeidae</taxon>
        <taxon>Ilyodon</taxon>
    </lineage>
</organism>
<keyword evidence="8" id="KW-0675">Receptor</keyword>
<protein>
    <recommendedName>
        <fullName evidence="12">Ig-like domain-containing protein</fullName>
    </recommendedName>
</protein>
<dbReference type="EMBL" id="JAHRIQ010018311">
    <property type="protein sequence ID" value="MEQ2227205.1"/>
    <property type="molecule type" value="Genomic_DNA"/>
</dbReference>
<dbReference type="PANTHER" id="PTHR25466">
    <property type="entry name" value="T-LYMPHOCYTE ACTIVATION ANTIGEN"/>
    <property type="match status" value="1"/>
</dbReference>
<evidence type="ECO:0000256" key="10">
    <source>
        <dbReference type="ARBA" id="ARBA00023319"/>
    </source>
</evidence>
<keyword evidence="10" id="KW-0393">Immunoglobulin domain</keyword>
<dbReference type="PANTHER" id="PTHR25466:SF14">
    <property type="entry name" value="BUTYROPHILIN SUBFAMILY 2 MEMBER A2-LIKE-RELATED"/>
    <property type="match status" value="1"/>
</dbReference>
<dbReference type="InterPro" id="IPR013783">
    <property type="entry name" value="Ig-like_fold"/>
</dbReference>
<evidence type="ECO:0000259" key="12">
    <source>
        <dbReference type="PROSITE" id="PS50835"/>
    </source>
</evidence>
<dbReference type="InterPro" id="IPR036179">
    <property type="entry name" value="Ig-like_dom_sf"/>
</dbReference>
<evidence type="ECO:0000256" key="3">
    <source>
        <dbReference type="ARBA" id="ARBA00022692"/>
    </source>
</evidence>
<evidence type="ECO:0000256" key="2">
    <source>
        <dbReference type="ARBA" id="ARBA00022475"/>
    </source>
</evidence>
<sequence>MHTLVLETVKLATQMERSGISQPALRAILPDILDDVQVEVEVNKEAEFVVLPCKTSANLPKDTTVEWTRSEPEFMFVHMYPNTSKRQTEQDDLYRGRTRMNEELLRTGDLSLTLRFPSDGDFGRYICTVYRDKDILTQRVVLQQVKPPDSEGLPTWAIVLLVVGVLLVLLLVAAGALRCHFRHYFMSGSNLEGFEVNGGELEAGVSQLFLGVQEMLIQEIQDVRWRHISGRQTLKEKQQKTTNSESLLNLSQRKIKTAEHLPK</sequence>
<evidence type="ECO:0000313" key="14">
    <source>
        <dbReference type="Proteomes" id="UP001482620"/>
    </source>
</evidence>
<keyword evidence="4" id="KW-0732">Signal</keyword>
<reference evidence="13 14" key="1">
    <citation type="submission" date="2021-06" db="EMBL/GenBank/DDBJ databases">
        <authorList>
            <person name="Palmer J.M."/>
        </authorList>
    </citation>
    <scope>NUCLEOTIDE SEQUENCE [LARGE SCALE GENOMIC DNA]</scope>
    <source>
        <strain evidence="14">if_2019</strain>
        <tissue evidence="13">Muscle</tissue>
    </source>
</reference>
<evidence type="ECO:0000256" key="9">
    <source>
        <dbReference type="ARBA" id="ARBA00023180"/>
    </source>
</evidence>
<evidence type="ECO:0000256" key="5">
    <source>
        <dbReference type="ARBA" id="ARBA00022989"/>
    </source>
</evidence>
<keyword evidence="6 11" id="KW-0472">Membrane</keyword>
<comment type="subcellular location">
    <subcellularLocation>
        <location evidence="1">Cell membrane</location>
        <topology evidence="1">Single-pass type I membrane protein</topology>
    </subcellularLocation>
</comment>
<evidence type="ECO:0000256" key="4">
    <source>
        <dbReference type="ARBA" id="ARBA00022729"/>
    </source>
</evidence>
<evidence type="ECO:0000256" key="11">
    <source>
        <dbReference type="SAM" id="Phobius"/>
    </source>
</evidence>
<gene>
    <name evidence="13" type="ORF">ILYODFUR_035397</name>
</gene>
<evidence type="ECO:0000313" key="13">
    <source>
        <dbReference type="EMBL" id="MEQ2227205.1"/>
    </source>
</evidence>
<feature type="transmembrane region" description="Helical" evidence="11">
    <location>
        <begin position="156"/>
        <end position="177"/>
    </location>
</feature>
<dbReference type="InterPro" id="IPR051713">
    <property type="entry name" value="T-cell_Activation_Regulation"/>
</dbReference>
<comment type="caution">
    <text evidence="13">The sequence shown here is derived from an EMBL/GenBank/DDBJ whole genome shotgun (WGS) entry which is preliminary data.</text>
</comment>
<evidence type="ECO:0000256" key="8">
    <source>
        <dbReference type="ARBA" id="ARBA00023170"/>
    </source>
</evidence>
<proteinExistence type="predicted"/>
<keyword evidence="5 11" id="KW-1133">Transmembrane helix</keyword>
<evidence type="ECO:0000256" key="6">
    <source>
        <dbReference type="ARBA" id="ARBA00023136"/>
    </source>
</evidence>
<keyword evidence="3 11" id="KW-0812">Transmembrane</keyword>
<keyword evidence="9" id="KW-0325">Glycoprotein</keyword>
<name>A0ABV0T2U6_9TELE</name>
<dbReference type="Proteomes" id="UP001482620">
    <property type="component" value="Unassembled WGS sequence"/>
</dbReference>
<keyword evidence="7" id="KW-1015">Disulfide bond</keyword>
<evidence type="ECO:0000256" key="1">
    <source>
        <dbReference type="ARBA" id="ARBA00004251"/>
    </source>
</evidence>
<evidence type="ECO:0000256" key="7">
    <source>
        <dbReference type="ARBA" id="ARBA00023157"/>
    </source>
</evidence>
<dbReference type="SUPFAM" id="SSF48726">
    <property type="entry name" value="Immunoglobulin"/>
    <property type="match status" value="1"/>
</dbReference>
<dbReference type="InterPro" id="IPR007110">
    <property type="entry name" value="Ig-like_dom"/>
</dbReference>
<accession>A0ABV0T2U6</accession>
<dbReference type="PROSITE" id="PS50835">
    <property type="entry name" value="IG_LIKE"/>
    <property type="match status" value="1"/>
</dbReference>
<dbReference type="Gene3D" id="2.60.40.10">
    <property type="entry name" value="Immunoglobulins"/>
    <property type="match status" value="1"/>
</dbReference>
<feature type="domain" description="Ig-like" evidence="12">
    <location>
        <begin position="30"/>
        <end position="137"/>
    </location>
</feature>
<keyword evidence="14" id="KW-1185">Reference proteome</keyword>
<keyword evidence="2" id="KW-1003">Cell membrane</keyword>